<feature type="compositionally biased region" description="Basic and acidic residues" evidence="1">
    <location>
        <begin position="284"/>
        <end position="296"/>
    </location>
</feature>
<dbReference type="EMBL" id="RQTK01000908">
    <property type="protein sequence ID" value="RUS73702.1"/>
    <property type="molecule type" value="Genomic_DNA"/>
</dbReference>
<sequence length="747" mass="80217">MDTQDGLSTPLKTEESCTFVTSLADQGSGETNLEKVSTTSEPGRQETTGTGSPETRTTSSSAKSATTESTLSSGSSGRVRFLSCEFSCSGESKKVTEARRSFLEQVLSGAKAKVYCKRHSKSKNRASSDLISIEEEDRAKLEAVITELPDSGQKSIQETNRTELFDSGLKSNQQIDRTEPSDSGLKSNQQINRTEPSDSGLKSNEEPDRTELPGSYAKPVEDRDNRDSAGTPGSAHLQDMKPVSQSSSAKGSVAGADNLPYYIRYPQPGSGNHPYDVDMQSLSERLDSLIQKEKNPDSPSPPPNPDFVSRSNSQKNSGASSVKSEPGSTPQSKKSRPKVDSKDSASSSHFPFNRSPTPSSWAPPQQVFFQSQPGSASGSTITSPARSVRVKNENVHKENIPQNATPKDSTAASRSVRPPYNKPSPLAAEIPTKRDQTYVTKPSVPRPTPALPTSRDSSYAGSGNQSPASQRRSPASLSTYDGSASDSGSSNCSRCSPESMDSWACSGVFLQLKGKKTKPDSIGNGSPATPMRSNMSPRTKRPDKGSGSGPKVGFRAEPETGGGVTPKMFEKPLNYGLASPTQARKPGTFKTDSTQVTPRSIMSPKNWTSMSEEPLSGADSPFLYQRPPLRNQRVQTAPLGKEVPKSETGTGTRTQTETGGSKDSSSSDFGSITSEGSAVPNWTLSVLASAIGSRVRYLLNLGDVGGGLELVKAVVQKMFYLLFVSTFFGCVREQIIHYLEHRHHRRH</sequence>
<feature type="region of interest" description="Disordered" evidence="1">
    <location>
        <begin position="145"/>
        <end position="500"/>
    </location>
</feature>
<keyword evidence="3" id="KW-1185">Reference proteome</keyword>
<evidence type="ECO:0000313" key="3">
    <source>
        <dbReference type="Proteomes" id="UP000271974"/>
    </source>
</evidence>
<feature type="region of interest" description="Disordered" evidence="1">
    <location>
        <begin position="21"/>
        <end position="78"/>
    </location>
</feature>
<evidence type="ECO:0000313" key="2">
    <source>
        <dbReference type="EMBL" id="RUS73702.1"/>
    </source>
</evidence>
<reference evidence="2 3" key="1">
    <citation type="submission" date="2019-01" db="EMBL/GenBank/DDBJ databases">
        <title>A draft genome assembly of the solar-powered sea slug Elysia chlorotica.</title>
        <authorList>
            <person name="Cai H."/>
            <person name="Li Q."/>
            <person name="Fang X."/>
            <person name="Li J."/>
            <person name="Curtis N.E."/>
            <person name="Altenburger A."/>
            <person name="Shibata T."/>
            <person name="Feng M."/>
            <person name="Maeda T."/>
            <person name="Schwartz J.A."/>
            <person name="Shigenobu S."/>
            <person name="Lundholm N."/>
            <person name="Nishiyama T."/>
            <person name="Yang H."/>
            <person name="Hasebe M."/>
            <person name="Li S."/>
            <person name="Pierce S.K."/>
            <person name="Wang J."/>
        </authorList>
    </citation>
    <scope>NUCLEOTIDE SEQUENCE [LARGE SCALE GENOMIC DNA]</scope>
    <source>
        <strain evidence="2">EC2010</strain>
        <tissue evidence="2">Whole organism of an adult</tissue>
    </source>
</reference>
<feature type="compositionally biased region" description="Polar residues" evidence="1">
    <location>
        <begin position="184"/>
        <end position="194"/>
    </location>
</feature>
<feature type="compositionally biased region" description="Polar residues" evidence="1">
    <location>
        <begin position="590"/>
        <end position="611"/>
    </location>
</feature>
<name>A0A3S1AVZ3_ELYCH</name>
<feature type="compositionally biased region" description="Polar residues" evidence="1">
    <location>
        <begin position="309"/>
        <end position="332"/>
    </location>
</feature>
<feature type="compositionally biased region" description="Basic and acidic residues" evidence="1">
    <location>
        <begin position="390"/>
        <end position="399"/>
    </location>
</feature>
<proteinExistence type="predicted"/>
<protein>
    <submittedName>
        <fullName evidence="2">Uncharacterized protein</fullName>
    </submittedName>
</protein>
<dbReference type="AlphaFoldDB" id="A0A3S1AVZ3"/>
<feature type="compositionally biased region" description="Polar residues" evidence="1">
    <location>
        <begin position="400"/>
        <end position="413"/>
    </location>
</feature>
<feature type="region of interest" description="Disordered" evidence="1">
    <location>
        <begin position="514"/>
        <end position="673"/>
    </location>
</feature>
<organism evidence="2 3">
    <name type="scientific">Elysia chlorotica</name>
    <name type="common">Eastern emerald elysia</name>
    <name type="synonym">Sea slug</name>
    <dbReference type="NCBI Taxonomy" id="188477"/>
    <lineage>
        <taxon>Eukaryota</taxon>
        <taxon>Metazoa</taxon>
        <taxon>Spiralia</taxon>
        <taxon>Lophotrochozoa</taxon>
        <taxon>Mollusca</taxon>
        <taxon>Gastropoda</taxon>
        <taxon>Heterobranchia</taxon>
        <taxon>Euthyneura</taxon>
        <taxon>Panpulmonata</taxon>
        <taxon>Sacoglossa</taxon>
        <taxon>Placobranchoidea</taxon>
        <taxon>Plakobranchidae</taxon>
        <taxon>Elysia</taxon>
    </lineage>
</organism>
<feature type="compositionally biased region" description="Polar residues" evidence="1">
    <location>
        <begin position="21"/>
        <end position="42"/>
    </location>
</feature>
<feature type="compositionally biased region" description="Low complexity" evidence="1">
    <location>
        <begin position="46"/>
        <end position="76"/>
    </location>
</feature>
<dbReference type="Proteomes" id="UP000271974">
    <property type="component" value="Unassembled WGS sequence"/>
</dbReference>
<comment type="caution">
    <text evidence="2">The sequence shown here is derived from an EMBL/GenBank/DDBJ whole genome shotgun (WGS) entry which is preliminary data.</text>
</comment>
<feature type="compositionally biased region" description="Low complexity" evidence="1">
    <location>
        <begin position="648"/>
        <end position="673"/>
    </location>
</feature>
<feature type="compositionally biased region" description="Polar residues" evidence="1">
    <location>
        <begin position="454"/>
        <end position="477"/>
    </location>
</feature>
<feature type="compositionally biased region" description="Polar residues" evidence="1">
    <location>
        <begin position="523"/>
        <end position="537"/>
    </location>
</feature>
<evidence type="ECO:0000256" key="1">
    <source>
        <dbReference type="SAM" id="MobiDB-lite"/>
    </source>
</evidence>
<gene>
    <name evidence="2" type="ORF">EGW08_018534</name>
</gene>
<feature type="compositionally biased region" description="Polar residues" evidence="1">
    <location>
        <begin position="344"/>
        <end position="385"/>
    </location>
</feature>
<accession>A0A3S1AVZ3</accession>
<feature type="compositionally biased region" description="Low complexity" evidence="1">
    <location>
        <begin position="478"/>
        <end position="499"/>
    </location>
</feature>